<gene>
    <name evidence="1" type="ORF">BST86_08410</name>
</gene>
<comment type="caution">
    <text evidence="1">The sequence shown here is derived from an EMBL/GenBank/DDBJ whole genome shotgun (WGS) entry which is preliminary data.</text>
</comment>
<reference evidence="1 2" key="1">
    <citation type="submission" date="2016-11" db="EMBL/GenBank/DDBJ databases">
        <title>Trade-off between light-utilization and light-protection in marine flavobacteria.</title>
        <authorList>
            <person name="Kumagai Y."/>
        </authorList>
    </citation>
    <scope>NUCLEOTIDE SEQUENCE [LARGE SCALE GENOMIC DNA]</scope>
    <source>
        <strain evidence="1 2">JCM 17109</strain>
    </source>
</reference>
<protein>
    <submittedName>
        <fullName evidence="1">Uncharacterized protein</fullName>
    </submittedName>
</protein>
<proteinExistence type="predicted"/>
<dbReference type="AlphaFoldDB" id="A0A2S9WUI1"/>
<dbReference type="Proteomes" id="UP000239532">
    <property type="component" value="Unassembled WGS sequence"/>
</dbReference>
<dbReference type="EMBL" id="MQUC01000003">
    <property type="protein sequence ID" value="PRP67119.1"/>
    <property type="molecule type" value="Genomic_DNA"/>
</dbReference>
<sequence length="120" mass="13649">MSNAQSAPVKTTSVSLVQTSYQPQSLLNSMTRLPQSGRLQVSNRSFGWSQNLQTNNTQPMVMVDPDNDRLAKLYDNLVINFTILDEYALKYKLQNPALYEAGRNTIFSQVENPFSRNLQF</sequence>
<keyword evidence="2" id="KW-1185">Reference proteome</keyword>
<evidence type="ECO:0000313" key="1">
    <source>
        <dbReference type="EMBL" id="PRP67119.1"/>
    </source>
</evidence>
<organism evidence="1 2">
    <name type="scientific">Nonlabens agnitus</name>
    <dbReference type="NCBI Taxonomy" id="870484"/>
    <lineage>
        <taxon>Bacteria</taxon>
        <taxon>Pseudomonadati</taxon>
        <taxon>Bacteroidota</taxon>
        <taxon>Flavobacteriia</taxon>
        <taxon>Flavobacteriales</taxon>
        <taxon>Flavobacteriaceae</taxon>
        <taxon>Nonlabens</taxon>
    </lineage>
</organism>
<evidence type="ECO:0000313" key="2">
    <source>
        <dbReference type="Proteomes" id="UP000239532"/>
    </source>
</evidence>
<accession>A0A2S9WUI1</accession>
<name>A0A2S9WUI1_9FLAO</name>